<reference evidence="2" key="2">
    <citation type="submission" date="2023-06" db="EMBL/GenBank/DDBJ databases">
        <authorList>
            <person name="Swenson N.G."/>
            <person name="Wegrzyn J.L."/>
            <person name="Mcevoy S.L."/>
        </authorList>
    </citation>
    <scope>NUCLEOTIDE SEQUENCE</scope>
    <source>
        <strain evidence="2">NS2018</strain>
        <tissue evidence="2">Leaf</tissue>
    </source>
</reference>
<accession>A0AA39SR22</accession>
<evidence type="ECO:0000313" key="2">
    <source>
        <dbReference type="EMBL" id="KAK0596704.1"/>
    </source>
</evidence>
<protein>
    <submittedName>
        <fullName evidence="2">Uncharacterized protein</fullName>
    </submittedName>
</protein>
<keyword evidence="1" id="KW-0732">Signal</keyword>
<feature type="signal peptide" evidence="1">
    <location>
        <begin position="1"/>
        <end position="24"/>
    </location>
</feature>
<evidence type="ECO:0000313" key="3">
    <source>
        <dbReference type="Proteomes" id="UP001168877"/>
    </source>
</evidence>
<keyword evidence="3" id="KW-1185">Reference proteome</keyword>
<name>A0AA39SR22_ACESA</name>
<dbReference type="Proteomes" id="UP001168877">
    <property type="component" value="Unassembled WGS sequence"/>
</dbReference>
<gene>
    <name evidence="2" type="ORF">LWI29_018247</name>
</gene>
<reference evidence="2" key="1">
    <citation type="journal article" date="2022" name="Plant J.">
        <title>Strategies of tolerance reflected in two North American maple genomes.</title>
        <authorList>
            <person name="McEvoy S.L."/>
            <person name="Sezen U.U."/>
            <person name="Trouern-Trend A."/>
            <person name="McMahon S.M."/>
            <person name="Schaberg P.G."/>
            <person name="Yang J."/>
            <person name="Wegrzyn J.L."/>
            <person name="Swenson N.G."/>
        </authorList>
    </citation>
    <scope>NUCLEOTIDE SEQUENCE</scope>
    <source>
        <strain evidence="2">NS2018</strain>
    </source>
</reference>
<feature type="chain" id="PRO_5041238731" evidence="1">
    <location>
        <begin position="25"/>
        <end position="122"/>
    </location>
</feature>
<evidence type="ECO:0000256" key="1">
    <source>
        <dbReference type="SAM" id="SignalP"/>
    </source>
</evidence>
<comment type="caution">
    <text evidence="2">The sequence shown here is derived from an EMBL/GenBank/DDBJ whole genome shotgun (WGS) entry which is preliminary data.</text>
</comment>
<dbReference type="EMBL" id="JAUESC010000004">
    <property type="protein sequence ID" value="KAK0596704.1"/>
    <property type="molecule type" value="Genomic_DNA"/>
</dbReference>
<organism evidence="2 3">
    <name type="scientific">Acer saccharum</name>
    <name type="common">Sugar maple</name>
    <dbReference type="NCBI Taxonomy" id="4024"/>
    <lineage>
        <taxon>Eukaryota</taxon>
        <taxon>Viridiplantae</taxon>
        <taxon>Streptophyta</taxon>
        <taxon>Embryophyta</taxon>
        <taxon>Tracheophyta</taxon>
        <taxon>Spermatophyta</taxon>
        <taxon>Magnoliopsida</taxon>
        <taxon>eudicotyledons</taxon>
        <taxon>Gunneridae</taxon>
        <taxon>Pentapetalae</taxon>
        <taxon>rosids</taxon>
        <taxon>malvids</taxon>
        <taxon>Sapindales</taxon>
        <taxon>Sapindaceae</taxon>
        <taxon>Hippocastanoideae</taxon>
        <taxon>Acereae</taxon>
        <taxon>Acer</taxon>
    </lineage>
</organism>
<dbReference type="AlphaFoldDB" id="A0AA39SR22"/>
<sequence>MNIGGSRFSTGLLIILSLYREMLLETNNSHMNKLLNSPNLLNNQVDDTIIGHNADSLSFQKLLESQKQSYLKRKNESSKNVNYFVDMHSVEMKVLRVTDDKLQLLHKVTATFMHGVVTVRIL</sequence>
<proteinExistence type="predicted"/>